<evidence type="ECO:0000313" key="1">
    <source>
        <dbReference type="EMBL" id="SEQ61464.1"/>
    </source>
</evidence>
<organism evidence="1 2">
    <name type="scientific">Rosenbergiella nectarea</name>
    <dbReference type="NCBI Taxonomy" id="988801"/>
    <lineage>
        <taxon>Bacteria</taxon>
        <taxon>Pseudomonadati</taxon>
        <taxon>Pseudomonadota</taxon>
        <taxon>Gammaproteobacteria</taxon>
        <taxon>Enterobacterales</taxon>
        <taxon>Erwiniaceae</taxon>
        <taxon>Rosenbergiella</taxon>
    </lineage>
</organism>
<dbReference type="EMBL" id="FOGC01000004">
    <property type="protein sequence ID" value="SEQ61464.1"/>
    <property type="molecule type" value="Genomic_DNA"/>
</dbReference>
<reference evidence="2" key="1">
    <citation type="submission" date="2016-10" db="EMBL/GenBank/DDBJ databases">
        <authorList>
            <person name="Varghese N."/>
            <person name="Submissions S."/>
        </authorList>
    </citation>
    <scope>NUCLEOTIDE SEQUENCE [LARGE SCALE GENOMIC DNA]</scope>
    <source>
        <strain evidence="2">8N4</strain>
    </source>
</reference>
<keyword evidence="2" id="KW-1185">Reference proteome</keyword>
<evidence type="ECO:0008006" key="3">
    <source>
        <dbReference type="Google" id="ProtNLM"/>
    </source>
</evidence>
<sequence length="73" mass="8014">MSQAITTAQDVESLSKEVNCMKMLLACMLKSMGQVDAGKAILRMERQLSTLEDGEDKTQFSATLQQIKAAYLA</sequence>
<dbReference type="STRING" id="988801.SAMN05216522_104218"/>
<dbReference type="Pfam" id="PF10769">
    <property type="entry name" value="DUF2594"/>
    <property type="match status" value="1"/>
</dbReference>
<protein>
    <recommendedName>
        <fullName evidence="3">DUF2594 family protein</fullName>
    </recommendedName>
</protein>
<dbReference type="RefSeq" id="WP_092674760.1">
    <property type="nucleotide sequence ID" value="NZ_FOGC01000004.1"/>
</dbReference>
<dbReference type="AlphaFoldDB" id="A0A1H9HGQ5"/>
<accession>A0A1H9HGQ5</accession>
<name>A0A1H9HGQ5_9GAMM</name>
<dbReference type="OrthoDB" id="6475550at2"/>
<evidence type="ECO:0000313" key="2">
    <source>
        <dbReference type="Proteomes" id="UP000242515"/>
    </source>
</evidence>
<proteinExistence type="predicted"/>
<dbReference type="Proteomes" id="UP000242515">
    <property type="component" value="Unassembled WGS sequence"/>
</dbReference>
<dbReference type="InterPro" id="IPR019705">
    <property type="entry name" value="DUF2594"/>
</dbReference>
<gene>
    <name evidence="1" type="ORF">SAMN05216522_104218</name>
</gene>